<evidence type="ECO:0000259" key="7">
    <source>
        <dbReference type="PROSITE" id="PS50115"/>
    </source>
</evidence>
<keyword evidence="3 5" id="KW-0863">Zinc-finger</keyword>
<feature type="compositionally biased region" description="Polar residues" evidence="6">
    <location>
        <begin position="225"/>
        <end position="238"/>
    </location>
</feature>
<dbReference type="EMBL" id="CATQJA010002641">
    <property type="protein sequence ID" value="CAJ0575778.1"/>
    <property type="molecule type" value="Genomic_DNA"/>
</dbReference>
<comment type="caution">
    <text evidence="8">The sequence shown here is derived from an EMBL/GenBank/DDBJ whole genome shotgun (WGS) entry which is preliminary data.</text>
</comment>
<dbReference type="SUPFAM" id="SSF57863">
    <property type="entry name" value="ArfGap/RecO-like zinc finger"/>
    <property type="match status" value="1"/>
</dbReference>
<feature type="domain" description="Arf-GAP" evidence="7">
    <location>
        <begin position="21"/>
        <end position="139"/>
    </location>
</feature>
<evidence type="ECO:0000256" key="4">
    <source>
        <dbReference type="ARBA" id="ARBA00022833"/>
    </source>
</evidence>
<feature type="compositionally biased region" description="Low complexity" evidence="6">
    <location>
        <begin position="239"/>
        <end position="248"/>
    </location>
</feature>
<dbReference type="CDD" id="cd08838">
    <property type="entry name" value="ArfGap_AGFG"/>
    <property type="match status" value="1"/>
</dbReference>
<dbReference type="PANTHER" id="PTHR46134">
    <property type="entry name" value="DRONGO, ISOFORM F"/>
    <property type="match status" value="1"/>
</dbReference>
<dbReference type="AlphaFoldDB" id="A0AA36G7R2"/>
<keyword evidence="4" id="KW-0862">Zinc</keyword>
<dbReference type="GO" id="GO:0005096">
    <property type="term" value="F:GTPase activator activity"/>
    <property type="evidence" value="ECO:0007669"/>
    <property type="project" value="InterPro"/>
</dbReference>
<dbReference type="SMART" id="SM00105">
    <property type="entry name" value="ArfGap"/>
    <property type="match status" value="1"/>
</dbReference>
<feature type="non-terminal residue" evidence="8">
    <location>
        <position position="454"/>
    </location>
</feature>
<feature type="region of interest" description="Disordered" evidence="6">
    <location>
        <begin position="174"/>
        <end position="310"/>
    </location>
</feature>
<dbReference type="GO" id="GO:0016020">
    <property type="term" value="C:membrane"/>
    <property type="evidence" value="ECO:0007669"/>
    <property type="project" value="TreeGrafter"/>
</dbReference>
<evidence type="ECO:0000256" key="3">
    <source>
        <dbReference type="ARBA" id="ARBA00022771"/>
    </source>
</evidence>
<evidence type="ECO:0000313" key="8">
    <source>
        <dbReference type="EMBL" id="CAJ0575778.1"/>
    </source>
</evidence>
<keyword evidence="1" id="KW-0479">Metal-binding</keyword>
<keyword evidence="2" id="KW-0677">Repeat</keyword>
<accession>A0AA36G7R2</accession>
<evidence type="ECO:0000256" key="6">
    <source>
        <dbReference type="SAM" id="MobiDB-lite"/>
    </source>
</evidence>
<dbReference type="PROSITE" id="PS50115">
    <property type="entry name" value="ARFGAP"/>
    <property type="match status" value="1"/>
</dbReference>
<dbReference type="Gene3D" id="1.10.220.150">
    <property type="entry name" value="Arf GTPase activating protein"/>
    <property type="match status" value="1"/>
</dbReference>
<name>A0AA36G7R2_9BILA</name>
<evidence type="ECO:0000313" key="9">
    <source>
        <dbReference type="Proteomes" id="UP001177023"/>
    </source>
</evidence>
<dbReference type="InterPro" id="IPR052248">
    <property type="entry name" value="Arf-GAP_FG-repeat_protein"/>
</dbReference>
<dbReference type="InterPro" id="IPR038508">
    <property type="entry name" value="ArfGAP_dom_sf"/>
</dbReference>
<dbReference type="Pfam" id="PF01412">
    <property type="entry name" value="ArfGap"/>
    <property type="match status" value="1"/>
</dbReference>
<evidence type="ECO:0000256" key="2">
    <source>
        <dbReference type="ARBA" id="ARBA00022737"/>
    </source>
</evidence>
<reference evidence="8" key="1">
    <citation type="submission" date="2023-06" db="EMBL/GenBank/DDBJ databases">
        <authorList>
            <person name="Delattre M."/>
        </authorList>
    </citation>
    <scope>NUCLEOTIDE SEQUENCE</scope>
    <source>
        <strain evidence="8">AF72</strain>
    </source>
</reference>
<evidence type="ECO:0000256" key="1">
    <source>
        <dbReference type="ARBA" id="ARBA00022723"/>
    </source>
</evidence>
<dbReference type="Proteomes" id="UP001177023">
    <property type="component" value="Unassembled WGS sequence"/>
</dbReference>
<dbReference type="PANTHER" id="PTHR46134:SF3">
    <property type="entry name" value="ARFGAP WITH FG REPEATS 1"/>
    <property type="match status" value="1"/>
</dbReference>
<dbReference type="InterPro" id="IPR037278">
    <property type="entry name" value="ARFGAP/RecO"/>
</dbReference>
<dbReference type="PRINTS" id="PR00405">
    <property type="entry name" value="REVINTRACTNG"/>
</dbReference>
<dbReference type="InterPro" id="IPR001164">
    <property type="entry name" value="ArfGAP_dom"/>
</dbReference>
<dbReference type="GO" id="GO:0005737">
    <property type="term" value="C:cytoplasm"/>
    <property type="evidence" value="ECO:0007669"/>
    <property type="project" value="TreeGrafter"/>
</dbReference>
<organism evidence="8 9">
    <name type="scientific">Mesorhabditis spiculigera</name>
    <dbReference type="NCBI Taxonomy" id="96644"/>
    <lineage>
        <taxon>Eukaryota</taxon>
        <taxon>Metazoa</taxon>
        <taxon>Ecdysozoa</taxon>
        <taxon>Nematoda</taxon>
        <taxon>Chromadorea</taxon>
        <taxon>Rhabditida</taxon>
        <taxon>Rhabditina</taxon>
        <taxon>Rhabditomorpha</taxon>
        <taxon>Rhabditoidea</taxon>
        <taxon>Rhabditidae</taxon>
        <taxon>Mesorhabditinae</taxon>
        <taxon>Mesorhabditis</taxon>
    </lineage>
</organism>
<dbReference type="GO" id="GO:0008270">
    <property type="term" value="F:zinc ion binding"/>
    <property type="evidence" value="ECO:0007669"/>
    <property type="project" value="UniProtKB-KW"/>
</dbReference>
<keyword evidence="9" id="KW-1185">Reference proteome</keyword>
<protein>
    <recommendedName>
        <fullName evidence="7">Arf-GAP domain-containing protein</fullName>
    </recommendedName>
</protein>
<gene>
    <name evidence="8" type="ORF">MSPICULIGERA_LOCUS14085</name>
</gene>
<evidence type="ECO:0000256" key="5">
    <source>
        <dbReference type="PROSITE-ProRule" id="PRU00288"/>
    </source>
</evidence>
<proteinExistence type="predicted"/>
<sequence length="454" mass="48504">MSQGGTAAAVAAKKKQDEANSKIIRQLASLPENRCCFECGQRGPTYVNITEGSFCCSTCSGVLRGLHPPHRVKSISMATFSTEELEKIQSLGNEENRKTWLGLYDGPPPQLSTCDNLQQFLAKKYERKTWYVSKESRGQQEKLFSAAKPANVQPKTPLNVGALWLDESFTDPFSPSPAKPQISEPISMSPPNFYAPPPPIPNGASAPMPRPPPTANGYNFPKMPANQQQAPFSSLMFSPQQQQPQQQPKAAKADPFGDFDSLFGGLTVQPTPSQPIQPMPRSQTIAVPPRPSPAALNSSTPAIPATRPATNQSRYSTLLDFSAPIQPQPSTAPVLNGFSSAPFGQATPVVAPIQQQAPAQAWPNNPFDSLDPFSGAANPFAAGGIQKSSTIAGFPGSAPKCPPRAFDSDFGMPIIDNNPFSPTSACAPSNGFTAFEGVPVSRPAPPDNSWNPFL</sequence>